<feature type="transmembrane region" description="Helical" evidence="1">
    <location>
        <begin position="52"/>
        <end position="70"/>
    </location>
</feature>
<evidence type="ECO:0000313" key="3">
    <source>
        <dbReference type="Proteomes" id="UP000199035"/>
    </source>
</evidence>
<organism evidence="2 3">
    <name type="scientific">Acinetobacter kyonggiensis</name>
    <dbReference type="NCBI Taxonomy" id="595670"/>
    <lineage>
        <taxon>Bacteria</taxon>
        <taxon>Pseudomonadati</taxon>
        <taxon>Pseudomonadota</taxon>
        <taxon>Gammaproteobacteria</taxon>
        <taxon>Moraxellales</taxon>
        <taxon>Moraxellaceae</taxon>
        <taxon>Acinetobacter</taxon>
    </lineage>
</organism>
<keyword evidence="1" id="KW-0472">Membrane</keyword>
<dbReference type="STRING" id="595670.SAMN05421643_11310"/>
<feature type="transmembrane region" description="Helical" evidence="1">
    <location>
        <begin position="76"/>
        <end position="94"/>
    </location>
</feature>
<sequence>MLGVDHICIIGCNGCYYVGLGFTPHFTLHDWAIYFIDSYCLGSLFDGDFKPCISAVLLFSSNVSLVSYAMQYCLCYGYFIYIGLFIAYLSGAIVPTSS</sequence>
<protein>
    <submittedName>
        <fullName evidence="2">Uncharacterized protein</fullName>
    </submittedName>
</protein>
<evidence type="ECO:0000256" key="1">
    <source>
        <dbReference type="SAM" id="Phobius"/>
    </source>
</evidence>
<dbReference type="RefSeq" id="WP_139243542.1">
    <property type="nucleotide sequence ID" value="NZ_FNPK01000013.1"/>
</dbReference>
<dbReference type="Proteomes" id="UP000199035">
    <property type="component" value="Unassembled WGS sequence"/>
</dbReference>
<name>A0A1H3KJN4_9GAMM</name>
<dbReference type="AlphaFoldDB" id="A0A1H3KJN4"/>
<keyword evidence="1" id="KW-1133">Transmembrane helix</keyword>
<keyword evidence="3" id="KW-1185">Reference proteome</keyword>
<accession>A0A1H3KJN4</accession>
<evidence type="ECO:0000313" key="2">
    <source>
        <dbReference type="EMBL" id="SDY52401.1"/>
    </source>
</evidence>
<proteinExistence type="predicted"/>
<gene>
    <name evidence="2" type="ORF">SAMN05421643_11310</name>
</gene>
<keyword evidence="1" id="KW-0812">Transmembrane</keyword>
<dbReference type="EMBL" id="FNPK01000013">
    <property type="protein sequence ID" value="SDY52401.1"/>
    <property type="molecule type" value="Genomic_DNA"/>
</dbReference>
<reference evidence="3" key="1">
    <citation type="submission" date="2016-10" db="EMBL/GenBank/DDBJ databases">
        <authorList>
            <person name="Varghese N."/>
            <person name="Submissions S."/>
        </authorList>
    </citation>
    <scope>NUCLEOTIDE SEQUENCE [LARGE SCALE GENOMIC DNA]</scope>
    <source>
        <strain evidence="3">ANC 5109</strain>
    </source>
</reference>